<gene>
    <name evidence="2" type="ORF">GCM10007940_40030</name>
</gene>
<dbReference type="InterPro" id="IPR011250">
    <property type="entry name" value="OMP/PagP_B-barrel"/>
</dbReference>
<organism evidence="2 3">
    <name type="scientific">Portibacter lacus</name>
    <dbReference type="NCBI Taxonomy" id="1099794"/>
    <lineage>
        <taxon>Bacteria</taxon>
        <taxon>Pseudomonadati</taxon>
        <taxon>Bacteroidota</taxon>
        <taxon>Saprospiria</taxon>
        <taxon>Saprospirales</taxon>
        <taxon>Haliscomenobacteraceae</taxon>
        <taxon>Portibacter</taxon>
    </lineage>
</organism>
<comment type="caution">
    <text evidence="2">The sequence shown here is derived from an EMBL/GenBank/DDBJ whole genome shotgun (WGS) entry which is preliminary data.</text>
</comment>
<name>A0AA37SSS7_9BACT</name>
<reference evidence="2" key="1">
    <citation type="journal article" date="2014" name="Int. J. Syst. Evol. Microbiol.">
        <title>Complete genome sequence of Corynebacterium casei LMG S-19264T (=DSM 44701T), isolated from a smear-ripened cheese.</title>
        <authorList>
            <consortium name="US DOE Joint Genome Institute (JGI-PGF)"/>
            <person name="Walter F."/>
            <person name="Albersmeier A."/>
            <person name="Kalinowski J."/>
            <person name="Ruckert C."/>
        </authorList>
    </citation>
    <scope>NUCLEOTIDE SEQUENCE</scope>
    <source>
        <strain evidence="2">NBRC 108769</strain>
    </source>
</reference>
<dbReference type="EMBL" id="BSOH01000027">
    <property type="protein sequence ID" value="GLR19387.1"/>
    <property type="molecule type" value="Genomic_DNA"/>
</dbReference>
<proteinExistence type="predicted"/>
<evidence type="ECO:0000313" key="3">
    <source>
        <dbReference type="Proteomes" id="UP001156666"/>
    </source>
</evidence>
<dbReference type="Gene3D" id="2.40.160.20">
    <property type="match status" value="1"/>
</dbReference>
<dbReference type="SUPFAM" id="SSF56925">
    <property type="entry name" value="OMPA-like"/>
    <property type="match status" value="1"/>
</dbReference>
<keyword evidence="3" id="KW-1185">Reference proteome</keyword>
<reference evidence="2" key="2">
    <citation type="submission" date="2023-01" db="EMBL/GenBank/DDBJ databases">
        <title>Draft genome sequence of Portibacter lacus strain NBRC 108769.</title>
        <authorList>
            <person name="Sun Q."/>
            <person name="Mori K."/>
        </authorList>
    </citation>
    <scope>NUCLEOTIDE SEQUENCE</scope>
    <source>
        <strain evidence="2">NBRC 108769</strain>
    </source>
</reference>
<feature type="chain" id="PRO_5041430828" description="Outer membrane protein beta-barrel domain-containing protein" evidence="1">
    <location>
        <begin position="23"/>
        <end position="194"/>
    </location>
</feature>
<sequence length="194" mass="20703">MKKSIFTLVAIICAFSFSSLSAQKNAIAFGGDFGWANALGEFANSGSGGLNISGHIKYGLSDKLQVGGEYNASFLVALDDGSNNSLSVSLWGVSNYSAKVWYTFFDKKVSPYVSAGLGLSQVGEPDVNDIEGATRFGFDASGEVGLKIGYFYLAYRIHGGARSPKEPVFFTGIADLPVTTQNFAIGLRYTIDRD</sequence>
<dbReference type="Proteomes" id="UP001156666">
    <property type="component" value="Unassembled WGS sequence"/>
</dbReference>
<evidence type="ECO:0000313" key="2">
    <source>
        <dbReference type="EMBL" id="GLR19387.1"/>
    </source>
</evidence>
<evidence type="ECO:0000256" key="1">
    <source>
        <dbReference type="SAM" id="SignalP"/>
    </source>
</evidence>
<feature type="signal peptide" evidence="1">
    <location>
        <begin position="1"/>
        <end position="22"/>
    </location>
</feature>
<evidence type="ECO:0008006" key="4">
    <source>
        <dbReference type="Google" id="ProtNLM"/>
    </source>
</evidence>
<protein>
    <recommendedName>
        <fullName evidence="4">Outer membrane protein beta-barrel domain-containing protein</fullName>
    </recommendedName>
</protein>
<keyword evidence="1" id="KW-0732">Signal</keyword>
<accession>A0AA37SSS7</accession>
<dbReference type="AlphaFoldDB" id="A0AA37SSS7"/>
<dbReference type="RefSeq" id="WP_235291913.1">
    <property type="nucleotide sequence ID" value="NZ_BSOH01000027.1"/>
</dbReference>